<accession>A0A7X6N3P9</accession>
<evidence type="ECO:0000256" key="1">
    <source>
        <dbReference type="PROSITE-ProRule" id="PRU00339"/>
    </source>
</evidence>
<dbReference type="Pfam" id="PF14559">
    <property type="entry name" value="TPR_19"/>
    <property type="match status" value="3"/>
</dbReference>
<dbReference type="PANTHER" id="PTHR12558:SF13">
    <property type="entry name" value="CELL DIVISION CYCLE PROTEIN 27 HOMOLOG"/>
    <property type="match status" value="1"/>
</dbReference>
<evidence type="ECO:0000313" key="2">
    <source>
        <dbReference type="EMBL" id="NKZ23320.1"/>
    </source>
</evidence>
<proteinExistence type="predicted"/>
<dbReference type="PROSITE" id="PS50005">
    <property type="entry name" value="TPR"/>
    <property type="match status" value="3"/>
</dbReference>
<protein>
    <submittedName>
        <fullName evidence="2">Tetratricopeptide repeat protein</fullName>
    </submittedName>
</protein>
<dbReference type="Proteomes" id="UP000549765">
    <property type="component" value="Unassembled WGS sequence"/>
</dbReference>
<evidence type="ECO:0000313" key="3">
    <source>
        <dbReference type="Proteomes" id="UP000549765"/>
    </source>
</evidence>
<reference evidence="2 3" key="1">
    <citation type="submission" date="2020-04" db="EMBL/GenBank/DDBJ databases">
        <title>MicrobeNet Type strains.</title>
        <authorList>
            <person name="Nicholson A.C."/>
        </authorList>
    </citation>
    <scope>NUCLEOTIDE SEQUENCE [LARGE SCALE GENOMIC DNA]</scope>
    <source>
        <strain evidence="2 3">CCUG 61472</strain>
    </source>
</reference>
<feature type="repeat" description="TPR" evidence="1">
    <location>
        <begin position="206"/>
        <end position="239"/>
    </location>
</feature>
<dbReference type="InterPro" id="IPR019734">
    <property type="entry name" value="TPR_rpt"/>
</dbReference>
<dbReference type="PANTHER" id="PTHR12558">
    <property type="entry name" value="CELL DIVISION CYCLE 16,23,27"/>
    <property type="match status" value="1"/>
</dbReference>
<comment type="caution">
    <text evidence="2">The sequence shown here is derived from an EMBL/GenBank/DDBJ whole genome shotgun (WGS) entry which is preliminary data.</text>
</comment>
<dbReference type="AlphaFoldDB" id="A0A7X6N3P9"/>
<dbReference type="SUPFAM" id="SSF48452">
    <property type="entry name" value="TPR-like"/>
    <property type="match status" value="3"/>
</dbReference>
<dbReference type="EMBL" id="JAAXPN010000001">
    <property type="protein sequence ID" value="NKZ23320.1"/>
    <property type="molecule type" value="Genomic_DNA"/>
</dbReference>
<name>A0A7X6N3P9_9LACO</name>
<keyword evidence="1" id="KW-0802">TPR repeat</keyword>
<dbReference type="RefSeq" id="WP_168721120.1">
    <property type="nucleotide sequence ID" value="NZ_JAAXPN010000001.1"/>
</dbReference>
<dbReference type="Gene3D" id="1.25.40.10">
    <property type="entry name" value="Tetratricopeptide repeat domain"/>
    <property type="match status" value="3"/>
</dbReference>
<gene>
    <name evidence="2" type="ORF">HF964_00615</name>
</gene>
<dbReference type="Pfam" id="PF13432">
    <property type="entry name" value="TPR_16"/>
    <property type="match status" value="1"/>
</dbReference>
<organism evidence="2 3">
    <name type="scientific">Periweissella fabalis</name>
    <dbReference type="NCBI Taxonomy" id="1070421"/>
    <lineage>
        <taxon>Bacteria</taxon>
        <taxon>Bacillati</taxon>
        <taxon>Bacillota</taxon>
        <taxon>Bacilli</taxon>
        <taxon>Lactobacillales</taxon>
        <taxon>Lactobacillaceae</taxon>
        <taxon>Periweissella</taxon>
    </lineage>
</organism>
<dbReference type="SMART" id="SM00028">
    <property type="entry name" value="TPR"/>
    <property type="match status" value="8"/>
</dbReference>
<sequence length="423" mass="48169">MQESYSEQMLDALSGGQLEVAKKLFASALRHDDDDMLFSLAEELYGLGFLKQAKRVYLKLLDAYPDADELRTGLADVLIDEGEIDEAINYLSQITPNSAAYLESLLVMADLYQTEELFEASEQKLIEAHALAPNEPVILFAMAEFYFNMRQFKAAIKYYKELLIQGVKTFSRVDLVSRIGVAYAQAGNFDNAIGYLEQIHEADMTPATQFQLGFTYFQLKEYEKAIPALEKVVEMDNQFASVYPYLGQALVETNQLEDALRIFQQGLAVDEFNETLFKIAAETAIKLGDFALATKYYEEGLAIEPDDVTLVLGLSNLYLQAENDTDNIELLSAYVQNDEVDPQVYWNVAKSLTRVDQWELARKYWHAAADSFMDNYDYLYEAFSFAKEDADWQWALALGNQYIKLQPEDYDMLDQVNALTDEL</sequence>
<keyword evidence="3" id="KW-1185">Reference proteome</keyword>
<feature type="repeat" description="TPR" evidence="1">
    <location>
        <begin position="274"/>
        <end position="307"/>
    </location>
</feature>
<dbReference type="InterPro" id="IPR011990">
    <property type="entry name" value="TPR-like_helical_dom_sf"/>
</dbReference>
<feature type="repeat" description="TPR" evidence="1">
    <location>
        <begin position="240"/>
        <end position="273"/>
    </location>
</feature>